<dbReference type="InterPro" id="IPR049477">
    <property type="entry name" value="MTHFR"/>
</dbReference>
<evidence type="ECO:0008006" key="2">
    <source>
        <dbReference type="Google" id="ProtNLM"/>
    </source>
</evidence>
<evidence type="ECO:0000313" key="1">
    <source>
        <dbReference type="EMBL" id="SVC03157.1"/>
    </source>
</evidence>
<dbReference type="Gene3D" id="3.20.20.220">
    <property type="match status" value="1"/>
</dbReference>
<proteinExistence type="predicted"/>
<dbReference type="Pfam" id="PF19345">
    <property type="entry name" value="MTHFR_2"/>
    <property type="match status" value="1"/>
</dbReference>
<dbReference type="AlphaFoldDB" id="A0A382IVI0"/>
<gene>
    <name evidence="1" type="ORF">METZ01_LOCUS256011</name>
</gene>
<organism evidence="1">
    <name type="scientific">marine metagenome</name>
    <dbReference type="NCBI Taxonomy" id="408172"/>
    <lineage>
        <taxon>unclassified sequences</taxon>
        <taxon>metagenomes</taxon>
        <taxon>ecological metagenomes</taxon>
    </lineage>
</organism>
<reference evidence="1" key="1">
    <citation type="submission" date="2018-05" db="EMBL/GenBank/DDBJ databases">
        <authorList>
            <person name="Lanie J.A."/>
            <person name="Ng W.-L."/>
            <person name="Kazmierczak K.M."/>
            <person name="Andrzejewski T.M."/>
            <person name="Davidsen T.M."/>
            <person name="Wayne K.J."/>
            <person name="Tettelin H."/>
            <person name="Glass J.I."/>
            <person name="Rusch D."/>
            <person name="Podicherti R."/>
            <person name="Tsui H.-C.T."/>
            <person name="Winkler M.E."/>
        </authorList>
    </citation>
    <scope>NUCLEOTIDE SEQUENCE</scope>
</reference>
<name>A0A382IVI0_9ZZZZ</name>
<protein>
    <recommendedName>
        <fullName evidence="2">Methylenetetrahydrofolate reductase (NAD(P)H)</fullName>
    </recommendedName>
</protein>
<accession>A0A382IVI0</accession>
<dbReference type="EMBL" id="UINC01069632">
    <property type="protein sequence ID" value="SVC03157.1"/>
    <property type="molecule type" value="Genomic_DNA"/>
</dbReference>
<sequence length="290" mass="33123">MGTIAFETIPPLIKDGPQAEDESIKRIKDLLIRTNLYGRINSILIPHMIEEDGDRPLPFERRSDILNISSYWSRELQSSSIVTQVTPFSTVADLKQRLESLRDQGVKRCVYVGVPRVWNKQDVIGPYPDQALTIFNQIIPYAGCVLIPTRPDENIRFLSKIGNGADFALTQLLYSDYITTFLKSFGHESPKPEILLSFGYVPKIESRIGLIKWLIKDSSKLVKYEMDLVEKLANLPFKQKLSTLLDLYKRIIDGIIDLDFPIGIHFECPYGPSQPALETFNEMLDYWSPP</sequence>